<name>A0A6L2LY12_TANCI</name>
<organism evidence="2">
    <name type="scientific">Tanacetum cinerariifolium</name>
    <name type="common">Dalmatian daisy</name>
    <name type="synonym">Chrysanthemum cinerariifolium</name>
    <dbReference type="NCBI Taxonomy" id="118510"/>
    <lineage>
        <taxon>Eukaryota</taxon>
        <taxon>Viridiplantae</taxon>
        <taxon>Streptophyta</taxon>
        <taxon>Embryophyta</taxon>
        <taxon>Tracheophyta</taxon>
        <taxon>Spermatophyta</taxon>
        <taxon>Magnoliopsida</taxon>
        <taxon>eudicotyledons</taxon>
        <taxon>Gunneridae</taxon>
        <taxon>Pentapetalae</taxon>
        <taxon>asterids</taxon>
        <taxon>campanulids</taxon>
        <taxon>Asterales</taxon>
        <taxon>Asteraceae</taxon>
        <taxon>Asteroideae</taxon>
        <taxon>Anthemideae</taxon>
        <taxon>Anthemidinae</taxon>
        <taxon>Tanacetum</taxon>
    </lineage>
</organism>
<dbReference type="EMBL" id="BKCJ010005160">
    <property type="protein sequence ID" value="GEU65224.1"/>
    <property type="molecule type" value="Genomic_DNA"/>
</dbReference>
<feature type="region of interest" description="Disordered" evidence="1">
    <location>
        <begin position="158"/>
        <end position="210"/>
    </location>
</feature>
<reference evidence="2" key="1">
    <citation type="journal article" date="2019" name="Sci. Rep.">
        <title>Draft genome of Tanacetum cinerariifolium, the natural source of mosquito coil.</title>
        <authorList>
            <person name="Yamashiro T."/>
            <person name="Shiraishi A."/>
            <person name="Satake H."/>
            <person name="Nakayama K."/>
        </authorList>
    </citation>
    <scope>NUCLEOTIDE SEQUENCE</scope>
</reference>
<protein>
    <submittedName>
        <fullName evidence="2">Uncharacterized protein</fullName>
    </submittedName>
</protein>
<comment type="caution">
    <text evidence="2">The sequence shown here is derived from an EMBL/GenBank/DDBJ whole genome shotgun (WGS) entry which is preliminary data.</text>
</comment>
<feature type="region of interest" description="Disordered" evidence="1">
    <location>
        <begin position="94"/>
        <end position="124"/>
    </location>
</feature>
<accession>A0A6L2LY12</accession>
<dbReference type="AlphaFoldDB" id="A0A6L2LY12"/>
<evidence type="ECO:0000313" key="2">
    <source>
        <dbReference type="EMBL" id="GEU65224.1"/>
    </source>
</evidence>
<gene>
    <name evidence="2" type="ORF">Tci_037202</name>
</gene>
<evidence type="ECO:0000256" key="1">
    <source>
        <dbReference type="SAM" id="MobiDB-lite"/>
    </source>
</evidence>
<proteinExistence type="predicted"/>
<sequence>MVIYGIAKQVLVGLKFRELGRNSPPTFIGCKVMRTLASVEFEVMLILGWSCCLSSSSVRCLESSSRVPVPLPEDPYEAIRYAYLVRTDTEYDPFEGEARTPESPHIVAPPTCHVKESEGSGTTARMAVRVPPVMSRGLSVGMAEVAAMSDSVFHTRFRSSYDSSPSPTLPVRKRYRGKSELILGTDSEEDEEVEESSDSDTESEDVEDEG</sequence>
<feature type="compositionally biased region" description="Acidic residues" evidence="1">
    <location>
        <begin position="186"/>
        <end position="210"/>
    </location>
</feature>